<dbReference type="PANTHER" id="PTHR43806">
    <property type="entry name" value="PEPTIDASE S8"/>
    <property type="match status" value="1"/>
</dbReference>
<dbReference type="SUPFAM" id="SSF52743">
    <property type="entry name" value="Subtilisin-like"/>
    <property type="match status" value="1"/>
</dbReference>
<evidence type="ECO:0000313" key="11">
    <source>
        <dbReference type="Proteomes" id="UP001501231"/>
    </source>
</evidence>
<dbReference type="InterPro" id="IPR015500">
    <property type="entry name" value="Peptidase_S8_subtilisin-rel"/>
</dbReference>
<feature type="active site" description="Charge relay system" evidence="5">
    <location>
        <position position="115"/>
    </location>
</feature>
<feature type="chain" id="PRO_5045592953" description="Peptidase S8/S53 domain-containing protein" evidence="8">
    <location>
        <begin position="31"/>
        <end position="544"/>
    </location>
</feature>
<dbReference type="Proteomes" id="UP001501231">
    <property type="component" value="Unassembled WGS sequence"/>
</dbReference>
<dbReference type="RefSeq" id="WP_344591020.1">
    <property type="nucleotide sequence ID" value="NZ_BAAARW010000016.1"/>
</dbReference>
<keyword evidence="7" id="KW-1133">Transmembrane helix</keyword>
<dbReference type="InterPro" id="IPR023827">
    <property type="entry name" value="Peptidase_S8_Asp-AS"/>
</dbReference>
<keyword evidence="11" id="KW-1185">Reference proteome</keyword>
<evidence type="ECO:0000256" key="8">
    <source>
        <dbReference type="SAM" id="SignalP"/>
    </source>
</evidence>
<comment type="similarity">
    <text evidence="1 5">Belongs to the peptidase S8 family.</text>
</comment>
<keyword evidence="2 5" id="KW-0645">Protease</keyword>
<feature type="active site" description="Charge relay system" evidence="5">
    <location>
        <position position="288"/>
    </location>
</feature>
<evidence type="ECO:0000256" key="6">
    <source>
        <dbReference type="SAM" id="MobiDB-lite"/>
    </source>
</evidence>
<feature type="compositionally biased region" description="Basic and acidic residues" evidence="6">
    <location>
        <begin position="528"/>
        <end position="544"/>
    </location>
</feature>
<feature type="region of interest" description="Disordered" evidence="6">
    <location>
        <begin position="444"/>
        <end position="544"/>
    </location>
</feature>
<accession>A0ABN3JBM4</accession>
<evidence type="ECO:0000256" key="2">
    <source>
        <dbReference type="ARBA" id="ARBA00022670"/>
    </source>
</evidence>
<dbReference type="PROSITE" id="PS00136">
    <property type="entry name" value="SUBTILASE_ASP"/>
    <property type="match status" value="1"/>
</dbReference>
<keyword evidence="4 5" id="KW-0720">Serine protease</keyword>
<dbReference type="InterPro" id="IPR036852">
    <property type="entry name" value="Peptidase_S8/S53_dom_sf"/>
</dbReference>
<keyword evidence="3 5" id="KW-0378">Hydrolase</keyword>
<dbReference type="InterPro" id="IPR000209">
    <property type="entry name" value="Peptidase_S8/S53_dom"/>
</dbReference>
<dbReference type="Pfam" id="PF00082">
    <property type="entry name" value="Peptidase_S8"/>
    <property type="match status" value="1"/>
</dbReference>
<dbReference type="EMBL" id="BAAARW010000016">
    <property type="protein sequence ID" value="GAA2425786.1"/>
    <property type="molecule type" value="Genomic_DNA"/>
</dbReference>
<keyword evidence="8" id="KW-0732">Signal</keyword>
<dbReference type="PRINTS" id="PR00723">
    <property type="entry name" value="SUBTILISIN"/>
</dbReference>
<feature type="compositionally biased region" description="Pro residues" evidence="6">
    <location>
        <begin position="450"/>
        <end position="462"/>
    </location>
</feature>
<feature type="transmembrane region" description="Helical" evidence="7">
    <location>
        <begin position="380"/>
        <end position="402"/>
    </location>
</feature>
<comment type="caution">
    <text evidence="10">The sequence shown here is derived from an EMBL/GenBank/DDBJ whole genome shotgun (WGS) entry which is preliminary data.</text>
</comment>
<gene>
    <name evidence="10" type="ORF">GCM10010191_42700</name>
</gene>
<organism evidence="10 11">
    <name type="scientific">Actinomadura vinacea</name>
    <dbReference type="NCBI Taxonomy" id="115336"/>
    <lineage>
        <taxon>Bacteria</taxon>
        <taxon>Bacillati</taxon>
        <taxon>Actinomycetota</taxon>
        <taxon>Actinomycetes</taxon>
        <taxon>Streptosporangiales</taxon>
        <taxon>Thermomonosporaceae</taxon>
        <taxon>Actinomadura</taxon>
    </lineage>
</organism>
<proteinExistence type="inferred from homology"/>
<feature type="domain" description="Peptidase S8/S53" evidence="9">
    <location>
        <begin position="71"/>
        <end position="330"/>
    </location>
</feature>
<reference evidence="10 11" key="1">
    <citation type="journal article" date="2019" name="Int. J. Syst. Evol. Microbiol.">
        <title>The Global Catalogue of Microorganisms (GCM) 10K type strain sequencing project: providing services to taxonomists for standard genome sequencing and annotation.</title>
        <authorList>
            <consortium name="The Broad Institute Genomics Platform"/>
            <consortium name="The Broad Institute Genome Sequencing Center for Infectious Disease"/>
            <person name="Wu L."/>
            <person name="Ma J."/>
        </authorList>
    </citation>
    <scope>NUCLEOTIDE SEQUENCE [LARGE SCALE GENOMIC DNA]</scope>
    <source>
        <strain evidence="10 11">JCM 3325</strain>
    </source>
</reference>
<evidence type="ECO:0000256" key="5">
    <source>
        <dbReference type="PROSITE-ProRule" id="PRU01240"/>
    </source>
</evidence>
<evidence type="ECO:0000256" key="7">
    <source>
        <dbReference type="SAM" id="Phobius"/>
    </source>
</evidence>
<dbReference type="PROSITE" id="PS51892">
    <property type="entry name" value="SUBTILASE"/>
    <property type="match status" value="1"/>
</dbReference>
<evidence type="ECO:0000256" key="4">
    <source>
        <dbReference type="ARBA" id="ARBA00022825"/>
    </source>
</evidence>
<sequence length="544" mass="57046">MSRAGRARPSARIAATATVVTLAAAFVVPAATLSDGAAAADRRAAPTDQIRAREWHLNAMRIPRAWRTTRGAGITVAVLDTGVDRRHPDLAGRVTTGPDLTGGTRRPGSRYWGLHGTSMASIIAGHGNGPGQTRGVIGVAPQSRILSVRVTWENDDPQRQSGDQVGRNRDAVAQGIRYAVDQGAHIINMSLGGGRLFYDGNSTEENAIRYALSKGVVLIASAGNDGAGPNRNNFPAAYRGVIAVGALDRRLRVWKDSNRRPYVAVCAPGVEIVSADSSSGYVLGTGTSPSSAIVAGVAALIRARYPRLKPEQVRQALVRGAVPSRPTGSSTCQGPLDAVRALAAAGKINQTAYGPGARPATTAASPVPYAEAAPEDGGGLLLAAVLGGGGGLVGIGVLLAWWQRRRPEPEYDDFDDYGLGTQRPPAADQGVPPVNAPLWQSNEVYSAPPDVTPPWPAPPRPTGEPGAGIGPPIPGELRPFLQGNGSGAAGDSTFLDDEEWERFRRNALEGPGNLDAPPASGPRPYVRPADDPDPREDDYRPPWW</sequence>
<dbReference type="PANTHER" id="PTHR43806:SF11">
    <property type="entry name" value="CEREVISIN-RELATED"/>
    <property type="match status" value="1"/>
</dbReference>
<protein>
    <recommendedName>
        <fullName evidence="9">Peptidase S8/S53 domain-containing protein</fullName>
    </recommendedName>
</protein>
<feature type="active site" description="Charge relay system" evidence="5">
    <location>
        <position position="80"/>
    </location>
</feature>
<feature type="signal peptide" evidence="8">
    <location>
        <begin position="1"/>
        <end position="30"/>
    </location>
</feature>
<dbReference type="Gene3D" id="3.40.50.200">
    <property type="entry name" value="Peptidase S8/S53 domain"/>
    <property type="match status" value="1"/>
</dbReference>
<dbReference type="InterPro" id="IPR050131">
    <property type="entry name" value="Peptidase_S8_subtilisin-like"/>
</dbReference>
<keyword evidence="7" id="KW-0812">Transmembrane</keyword>
<keyword evidence="7" id="KW-0472">Membrane</keyword>
<evidence type="ECO:0000256" key="1">
    <source>
        <dbReference type="ARBA" id="ARBA00011073"/>
    </source>
</evidence>
<evidence type="ECO:0000256" key="3">
    <source>
        <dbReference type="ARBA" id="ARBA00022801"/>
    </source>
</evidence>
<name>A0ABN3JBM4_9ACTN</name>
<evidence type="ECO:0000313" key="10">
    <source>
        <dbReference type="EMBL" id="GAA2425786.1"/>
    </source>
</evidence>
<evidence type="ECO:0000259" key="9">
    <source>
        <dbReference type="Pfam" id="PF00082"/>
    </source>
</evidence>